<evidence type="ECO:0000313" key="3">
    <source>
        <dbReference type="EMBL" id="KAI9269009.1"/>
    </source>
</evidence>
<dbReference type="SUPFAM" id="SSF52833">
    <property type="entry name" value="Thioredoxin-like"/>
    <property type="match status" value="1"/>
</dbReference>
<dbReference type="GO" id="GO:0034599">
    <property type="term" value="P:cellular response to oxidative stress"/>
    <property type="evidence" value="ECO:0007669"/>
    <property type="project" value="TreeGrafter"/>
</dbReference>
<protein>
    <submittedName>
        <fullName evidence="3">Thioredoxin-like protein</fullName>
    </submittedName>
</protein>
<dbReference type="EMBL" id="JAIXMP010000008">
    <property type="protein sequence ID" value="KAI9269009.1"/>
    <property type="molecule type" value="Genomic_DNA"/>
</dbReference>
<dbReference type="GO" id="GO:0015038">
    <property type="term" value="F:glutathione disulfide oxidoreductase activity"/>
    <property type="evidence" value="ECO:0007669"/>
    <property type="project" value="TreeGrafter"/>
</dbReference>
<dbReference type="GO" id="GO:0000324">
    <property type="term" value="C:fungal-type vacuole"/>
    <property type="evidence" value="ECO:0007669"/>
    <property type="project" value="TreeGrafter"/>
</dbReference>
<dbReference type="AlphaFoldDB" id="A0AAD5KE64"/>
<dbReference type="InterPro" id="IPR014025">
    <property type="entry name" value="Glutaredoxin_subgr"/>
</dbReference>
<keyword evidence="1" id="KW-0472">Membrane</keyword>
<gene>
    <name evidence="3" type="ORF">BDA99DRAFT_557782</name>
</gene>
<evidence type="ECO:0000256" key="1">
    <source>
        <dbReference type="SAM" id="Phobius"/>
    </source>
</evidence>
<dbReference type="PROSITE" id="PS51354">
    <property type="entry name" value="GLUTAREDOXIN_2"/>
    <property type="match status" value="1"/>
</dbReference>
<dbReference type="PANTHER" id="PTHR45694:SF5">
    <property type="entry name" value="GLUTAREDOXIN 2"/>
    <property type="match status" value="1"/>
</dbReference>
<dbReference type="PANTHER" id="PTHR45694">
    <property type="entry name" value="GLUTAREDOXIN 2"/>
    <property type="match status" value="1"/>
</dbReference>
<dbReference type="InterPro" id="IPR036249">
    <property type="entry name" value="Thioredoxin-like_sf"/>
</dbReference>
<comment type="caution">
    <text evidence="3">The sequence shown here is derived from an EMBL/GenBank/DDBJ whole genome shotgun (WGS) entry which is preliminary data.</text>
</comment>
<organism evidence="3 4">
    <name type="scientific">Phascolomyces articulosus</name>
    <dbReference type="NCBI Taxonomy" id="60185"/>
    <lineage>
        <taxon>Eukaryota</taxon>
        <taxon>Fungi</taxon>
        <taxon>Fungi incertae sedis</taxon>
        <taxon>Mucoromycota</taxon>
        <taxon>Mucoromycotina</taxon>
        <taxon>Mucoromycetes</taxon>
        <taxon>Mucorales</taxon>
        <taxon>Lichtheimiaceae</taxon>
        <taxon>Phascolomyces</taxon>
    </lineage>
</organism>
<proteinExistence type="predicted"/>
<keyword evidence="1" id="KW-1133">Transmembrane helix</keyword>
<keyword evidence="4" id="KW-1185">Reference proteome</keyword>
<sequence length="195" mass="21844">MSTLPQSIQDIEAKERFASGQRRQGLRFSLRGRVLICVGILMLTTVLLMVHFGDPSKIPSFSFRKSLSNTDMDQGAAVAAMDNDIPLPQQQSLEAELESILRAHPLTVFSKTYCPYSRKAKEILNEYPLRIPYYVVEVDLRPDALDVKRLLGEKTGRDTFPNVFVNGGSIGGATELGRFDRSGRLEEILKENNLL</sequence>
<dbReference type="GO" id="GO:0005801">
    <property type="term" value="C:cis-Golgi network"/>
    <property type="evidence" value="ECO:0007669"/>
    <property type="project" value="TreeGrafter"/>
</dbReference>
<dbReference type="InterPro" id="IPR002109">
    <property type="entry name" value="Glutaredoxin"/>
</dbReference>
<dbReference type="Gene3D" id="3.40.30.10">
    <property type="entry name" value="Glutaredoxin"/>
    <property type="match status" value="1"/>
</dbReference>
<dbReference type="GO" id="GO:0005796">
    <property type="term" value="C:Golgi lumen"/>
    <property type="evidence" value="ECO:0007669"/>
    <property type="project" value="TreeGrafter"/>
</dbReference>
<dbReference type="Pfam" id="PF00462">
    <property type="entry name" value="Glutaredoxin"/>
    <property type="match status" value="1"/>
</dbReference>
<evidence type="ECO:0000313" key="4">
    <source>
        <dbReference type="Proteomes" id="UP001209540"/>
    </source>
</evidence>
<name>A0AAD5KE64_9FUNG</name>
<keyword evidence="1" id="KW-0812">Transmembrane</keyword>
<evidence type="ECO:0000259" key="2">
    <source>
        <dbReference type="Pfam" id="PF00462"/>
    </source>
</evidence>
<reference evidence="3" key="1">
    <citation type="journal article" date="2022" name="IScience">
        <title>Evolution of zygomycete secretomes and the origins of terrestrial fungal ecologies.</title>
        <authorList>
            <person name="Chang Y."/>
            <person name="Wang Y."/>
            <person name="Mondo S."/>
            <person name="Ahrendt S."/>
            <person name="Andreopoulos W."/>
            <person name="Barry K."/>
            <person name="Beard J."/>
            <person name="Benny G.L."/>
            <person name="Blankenship S."/>
            <person name="Bonito G."/>
            <person name="Cuomo C."/>
            <person name="Desiro A."/>
            <person name="Gervers K.A."/>
            <person name="Hundley H."/>
            <person name="Kuo A."/>
            <person name="LaButti K."/>
            <person name="Lang B.F."/>
            <person name="Lipzen A."/>
            <person name="O'Donnell K."/>
            <person name="Pangilinan J."/>
            <person name="Reynolds N."/>
            <person name="Sandor L."/>
            <person name="Smith M.E."/>
            <person name="Tsang A."/>
            <person name="Grigoriev I.V."/>
            <person name="Stajich J.E."/>
            <person name="Spatafora J.W."/>
        </authorList>
    </citation>
    <scope>NUCLEOTIDE SEQUENCE</scope>
    <source>
        <strain evidence="3">RSA 2281</strain>
    </source>
</reference>
<accession>A0AAD5KE64</accession>
<feature type="transmembrane region" description="Helical" evidence="1">
    <location>
        <begin position="32"/>
        <end position="52"/>
    </location>
</feature>
<dbReference type="CDD" id="cd03419">
    <property type="entry name" value="GRX_GRXh_1_2_like"/>
    <property type="match status" value="1"/>
</dbReference>
<feature type="domain" description="Glutaredoxin" evidence="2">
    <location>
        <begin position="107"/>
        <end position="168"/>
    </location>
</feature>
<reference evidence="3" key="2">
    <citation type="submission" date="2023-02" db="EMBL/GenBank/DDBJ databases">
        <authorList>
            <consortium name="DOE Joint Genome Institute"/>
            <person name="Mondo S.J."/>
            <person name="Chang Y."/>
            <person name="Wang Y."/>
            <person name="Ahrendt S."/>
            <person name="Andreopoulos W."/>
            <person name="Barry K."/>
            <person name="Beard J."/>
            <person name="Benny G.L."/>
            <person name="Blankenship S."/>
            <person name="Bonito G."/>
            <person name="Cuomo C."/>
            <person name="Desiro A."/>
            <person name="Gervers K.A."/>
            <person name="Hundley H."/>
            <person name="Kuo A."/>
            <person name="LaButti K."/>
            <person name="Lang B.F."/>
            <person name="Lipzen A."/>
            <person name="O'Donnell K."/>
            <person name="Pangilinan J."/>
            <person name="Reynolds N."/>
            <person name="Sandor L."/>
            <person name="Smith M.W."/>
            <person name="Tsang A."/>
            <person name="Grigoriev I.V."/>
            <person name="Stajich J.E."/>
            <person name="Spatafora J.W."/>
        </authorList>
    </citation>
    <scope>NUCLEOTIDE SEQUENCE</scope>
    <source>
        <strain evidence="3">RSA 2281</strain>
    </source>
</reference>
<dbReference type="Proteomes" id="UP001209540">
    <property type="component" value="Unassembled WGS sequence"/>
</dbReference>
<dbReference type="PRINTS" id="PR00160">
    <property type="entry name" value="GLUTAREDOXIN"/>
</dbReference>